<dbReference type="InterPro" id="IPR011853">
    <property type="entry name" value="TRAP_DctM-Dct_fused"/>
</dbReference>
<feature type="transmembrane region" description="Helical" evidence="1">
    <location>
        <begin position="18"/>
        <end position="34"/>
    </location>
</feature>
<reference evidence="4" key="1">
    <citation type="submission" date="2019-05" db="EMBL/GenBank/DDBJ databases">
        <title>Genome sequence and methylation pattern of the halophilic Archaeon Natrinema versiforme BOL5-4.</title>
        <authorList>
            <person name="DasSarma P."/>
            <person name="Anton B.P."/>
            <person name="DasSarma S.L."/>
            <person name="Martinez F.L."/>
            <person name="Guzman D."/>
            <person name="Roberts R.J."/>
            <person name="DasSarma S."/>
        </authorList>
    </citation>
    <scope>NUCLEOTIDE SEQUENCE [LARGE SCALE GENOMIC DNA]</scope>
    <source>
        <strain evidence="4">BOL5-4</strain>
        <plasmid evidence="4">pnve500</plasmid>
    </source>
</reference>
<dbReference type="NCBIfam" id="TIGR02123">
    <property type="entry name" value="TRAP_fused"/>
    <property type="match status" value="1"/>
</dbReference>
<dbReference type="RefSeq" id="WP_138246968.1">
    <property type="nucleotide sequence ID" value="NZ_CP040331.1"/>
</dbReference>
<dbReference type="PANTHER" id="PTHR43849">
    <property type="entry name" value="BLL3936 PROTEIN"/>
    <property type="match status" value="1"/>
</dbReference>
<feature type="transmembrane region" description="Helical" evidence="1">
    <location>
        <begin position="557"/>
        <end position="580"/>
    </location>
</feature>
<feature type="transmembrane region" description="Helical" evidence="1">
    <location>
        <begin position="129"/>
        <end position="147"/>
    </location>
</feature>
<accession>A0A4P8WM20</accession>
<keyword evidence="1" id="KW-0472">Membrane</keyword>
<feature type="transmembrane region" description="Helical" evidence="1">
    <location>
        <begin position="533"/>
        <end position="551"/>
    </location>
</feature>
<feature type="transmembrane region" description="Helical" evidence="1">
    <location>
        <begin position="369"/>
        <end position="385"/>
    </location>
</feature>
<dbReference type="EMBL" id="CP040331">
    <property type="protein sequence ID" value="QCS44540.1"/>
    <property type="molecule type" value="Genomic_DNA"/>
</dbReference>
<feature type="transmembrane region" description="Helical" evidence="1">
    <location>
        <begin position="185"/>
        <end position="203"/>
    </location>
</feature>
<geneLocation type="plasmid" evidence="4">
    <name>pnve500</name>
</geneLocation>
<feature type="transmembrane region" description="Helical" evidence="1">
    <location>
        <begin position="432"/>
        <end position="459"/>
    </location>
</feature>
<dbReference type="KEGG" id="nvr:FEJ81_19680"/>
<dbReference type="Pfam" id="PF06808">
    <property type="entry name" value="DctM"/>
    <property type="match status" value="1"/>
</dbReference>
<organism evidence="3 4">
    <name type="scientific">Natrinema versiforme</name>
    <dbReference type="NCBI Taxonomy" id="88724"/>
    <lineage>
        <taxon>Archaea</taxon>
        <taxon>Methanobacteriati</taxon>
        <taxon>Methanobacteriota</taxon>
        <taxon>Stenosarchaea group</taxon>
        <taxon>Halobacteria</taxon>
        <taxon>Halobacteriales</taxon>
        <taxon>Natrialbaceae</taxon>
        <taxon>Natrinema</taxon>
    </lineage>
</organism>
<dbReference type="PANTHER" id="PTHR43849:SF2">
    <property type="entry name" value="BLL3936 PROTEIN"/>
    <property type="match status" value="1"/>
</dbReference>
<feature type="transmembrane region" description="Helical" evidence="1">
    <location>
        <begin position="301"/>
        <end position="320"/>
    </location>
</feature>
<keyword evidence="1" id="KW-0812">Transmembrane</keyword>
<sequence>MIGKTRDIDLNLSDWRDYYIWLIGVPWAIFHLYAGLRYVNILTLTYVHVMAATSVAFALNPTSIPRLSERINSIIDIVLVLSPVIIMGYLLMIQERVMTRIPQAHEVTTLDLFFGTLTVILLLEATRRIIGVALAAIAGTFIAYGFLGPLLPPIFAHSGLDYTGIIDILFLTEQSFFGTPAKMSARYVFLFVLFGSILLQSGADDNFLDLAKSIGGDLKGGAAKIAVAASALMATINGSAVANTVSTGSITIPMMNRSGYDAESAGATESLASTGGQLMPPVMGAAAFIMADISGIPYFEIVIYAIIPSILFYVGVYSSVHFEATRQNIGTVDTEDIPPLATSIRRSLHLSIPILGLLFVMYTTMNVEYAASVTVLLTFVTVAFHETTRMSFVDYLGAFKRAAEMVVSAAIPCAVAGIIIGIVYYTGIAARITSIILSLTAGMLVPTLILVAVICLVLGMGMPTTAAYVTVAVLAVPTLIELGMPTISAHLFGLYFSVISMVTPPIAIAAFAASSISGGSSWKTGIQAFKMGLAIYIVPFLFLLHPSLLGIGTSIEIGQWFAIATVVVVVISAAGVGYLFTKLTLIERVVLLVGALVTVFASSFYWIGLLLIFLGLLSQVKIGADIVASWRTS</sequence>
<dbReference type="OrthoDB" id="371890at2157"/>
<dbReference type="Proteomes" id="UP000302218">
    <property type="component" value="Plasmid pNVE500"/>
</dbReference>
<dbReference type="AlphaFoldDB" id="A0A4P8WM20"/>
<evidence type="ECO:0000256" key="1">
    <source>
        <dbReference type="SAM" id="Phobius"/>
    </source>
</evidence>
<evidence type="ECO:0000313" key="4">
    <source>
        <dbReference type="Proteomes" id="UP000302218"/>
    </source>
</evidence>
<evidence type="ECO:0000313" key="3">
    <source>
        <dbReference type="EMBL" id="QCS44540.1"/>
    </source>
</evidence>
<feature type="transmembrane region" description="Helical" evidence="1">
    <location>
        <begin position="406"/>
        <end position="426"/>
    </location>
</feature>
<feature type="transmembrane region" description="Helical" evidence="1">
    <location>
        <begin position="41"/>
        <end position="59"/>
    </location>
</feature>
<dbReference type="InterPro" id="IPR010656">
    <property type="entry name" value="DctM"/>
</dbReference>
<gene>
    <name evidence="3" type="ORF">FEJ81_19680</name>
</gene>
<feature type="transmembrane region" description="Helical" evidence="1">
    <location>
        <begin position="71"/>
        <end position="92"/>
    </location>
</feature>
<dbReference type="GeneID" id="40267544"/>
<evidence type="ECO:0000259" key="2">
    <source>
        <dbReference type="Pfam" id="PF06808"/>
    </source>
</evidence>
<proteinExistence type="predicted"/>
<feature type="transmembrane region" description="Helical" evidence="1">
    <location>
        <begin position="466"/>
        <end position="487"/>
    </location>
</feature>
<keyword evidence="3" id="KW-0614">Plasmid</keyword>
<protein>
    <submittedName>
        <fullName evidence="3">TRAP transporter fused permease subunit</fullName>
    </submittedName>
</protein>
<feature type="transmembrane region" description="Helical" evidence="1">
    <location>
        <begin position="589"/>
        <end position="617"/>
    </location>
</feature>
<keyword evidence="1" id="KW-1133">Transmembrane helix</keyword>
<feature type="domain" description="TRAP C4-dicarboxylate transport system permease DctM subunit" evidence="2">
    <location>
        <begin position="118"/>
        <end position="554"/>
    </location>
</feature>
<name>A0A4P8WM20_9EURY</name>
<feature type="transmembrane region" description="Helical" evidence="1">
    <location>
        <begin position="493"/>
        <end position="513"/>
    </location>
</feature>